<feature type="transmembrane region" description="Helical" evidence="6">
    <location>
        <begin position="313"/>
        <end position="334"/>
    </location>
</feature>
<accession>A0A4R5VXH0</accession>
<evidence type="ECO:0000256" key="2">
    <source>
        <dbReference type="ARBA" id="ARBA00022448"/>
    </source>
</evidence>
<feature type="transmembrane region" description="Helical" evidence="6">
    <location>
        <begin position="387"/>
        <end position="405"/>
    </location>
</feature>
<dbReference type="InterPro" id="IPR050382">
    <property type="entry name" value="MFS_Na/Anion_cotransporter"/>
</dbReference>
<dbReference type="AlphaFoldDB" id="A0A4R5VXH0"/>
<comment type="subcellular location">
    <subcellularLocation>
        <location evidence="1">Cell membrane</location>
        <topology evidence="1">Multi-pass membrane protein</topology>
    </subcellularLocation>
</comment>
<keyword evidence="3 6" id="KW-0812">Transmembrane</keyword>
<feature type="domain" description="Major facilitator superfamily (MFS) profile" evidence="7">
    <location>
        <begin position="5"/>
        <end position="409"/>
    </location>
</feature>
<dbReference type="PROSITE" id="PS50850">
    <property type="entry name" value="MFS"/>
    <property type="match status" value="1"/>
</dbReference>
<feature type="transmembrane region" description="Helical" evidence="6">
    <location>
        <begin position="130"/>
        <end position="153"/>
    </location>
</feature>
<sequence length="427" mass="46953">MRWITLGFLFVLFTINYADKSIAGFASVHISKEFGLSPIQWGLVGSSFFWSFIISSIFGSSLSERFGTKKMLSVMAFIWSLLQLAAFAIHSLEALIIYRILLGVFEGPFFAIVLTHLYKWFAPESRGAATAIINFGSPVGSLVSAPILVYLINHFGWRMSFASLGIVSLVWLVLWVFIGKEQPENSAVENNISKKVVPAKPKVKFREVSSALLSRNFILTILLAFTAYWLLTWIQVWMPSYLVKAVKVSSTEMANLLAITGLGAGLVTIGIATISRYIHKKTSSYKLSHVAVIGVSVLIGAVLFFSITKVHSVAWVIFCFCAGKGLYSISMSLGPHMISRLVPERSTFMIGTYTACTTLAGVIGPIVTGSLVQKAGSNVMQGYNSSILMFSVLGAVFAITFLIIANPDQYFRKRALSVEKEREDLIV</sequence>
<evidence type="ECO:0000256" key="6">
    <source>
        <dbReference type="SAM" id="Phobius"/>
    </source>
</evidence>
<feature type="transmembrane region" description="Helical" evidence="6">
    <location>
        <begin position="159"/>
        <end position="178"/>
    </location>
</feature>
<evidence type="ECO:0000256" key="5">
    <source>
        <dbReference type="ARBA" id="ARBA00023136"/>
    </source>
</evidence>
<comment type="caution">
    <text evidence="8">The sequence shown here is derived from an EMBL/GenBank/DDBJ whole genome shotgun (WGS) entry which is preliminary data.</text>
</comment>
<dbReference type="InterPro" id="IPR020846">
    <property type="entry name" value="MFS_dom"/>
</dbReference>
<dbReference type="InterPro" id="IPR011701">
    <property type="entry name" value="MFS"/>
</dbReference>
<evidence type="ECO:0000259" key="7">
    <source>
        <dbReference type="PROSITE" id="PS50850"/>
    </source>
</evidence>
<reference evidence="8 9" key="1">
    <citation type="submission" date="2019-03" db="EMBL/GenBank/DDBJ databases">
        <title>Bacillus niacini sp. nov. a Nicotinate-Metabolizing Mesophile Isolated from Soil.</title>
        <authorList>
            <person name="Zhang G."/>
        </authorList>
    </citation>
    <scope>NUCLEOTIDE SEQUENCE [LARGE SCALE GENOMIC DNA]</scope>
    <source>
        <strain evidence="8 9">WN066</strain>
    </source>
</reference>
<protein>
    <submittedName>
        <fullName evidence="8">MFS transporter</fullName>
    </submittedName>
</protein>
<dbReference type="GO" id="GO:0022857">
    <property type="term" value="F:transmembrane transporter activity"/>
    <property type="evidence" value="ECO:0007669"/>
    <property type="project" value="InterPro"/>
</dbReference>
<feature type="transmembrane region" description="Helical" evidence="6">
    <location>
        <begin position="96"/>
        <end position="118"/>
    </location>
</feature>
<keyword evidence="2" id="KW-0813">Transport</keyword>
<feature type="transmembrane region" description="Helical" evidence="6">
    <location>
        <begin position="287"/>
        <end position="307"/>
    </location>
</feature>
<dbReference type="SUPFAM" id="SSF103473">
    <property type="entry name" value="MFS general substrate transporter"/>
    <property type="match status" value="1"/>
</dbReference>
<dbReference type="Gene3D" id="1.20.1250.20">
    <property type="entry name" value="MFS general substrate transporter like domains"/>
    <property type="match status" value="2"/>
</dbReference>
<evidence type="ECO:0000256" key="1">
    <source>
        <dbReference type="ARBA" id="ARBA00004651"/>
    </source>
</evidence>
<dbReference type="EMBL" id="SMYO01000002">
    <property type="protein sequence ID" value="TDK64074.1"/>
    <property type="molecule type" value="Genomic_DNA"/>
</dbReference>
<dbReference type="PANTHER" id="PTHR11662">
    <property type="entry name" value="SOLUTE CARRIER FAMILY 17"/>
    <property type="match status" value="1"/>
</dbReference>
<feature type="transmembrane region" description="Helical" evidence="6">
    <location>
        <begin position="39"/>
        <end position="59"/>
    </location>
</feature>
<evidence type="ECO:0000256" key="3">
    <source>
        <dbReference type="ARBA" id="ARBA00022692"/>
    </source>
</evidence>
<feature type="transmembrane region" description="Helical" evidence="6">
    <location>
        <begin position="216"/>
        <end position="236"/>
    </location>
</feature>
<dbReference type="Pfam" id="PF07690">
    <property type="entry name" value="MFS_1"/>
    <property type="match status" value="1"/>
</dbReference>
<keyword evidence="5 6" id="KW-0472">Membrane</keyword>
<gene>
    <name evidence="8" type="ORF">E2K98_04185</name>
</gene>
<dbReference type="GO" id="GO:0005886">
    <property type="term" value="C:plasma membrane"/>
    <property type="evidence" value="ECO:0007669"/>
    <property type="project" value="UniProtKB-SubCell"/>
</dbReference>
<dbReference type="PANTHER" id="PTHR11662:SF450">
    <property type="entry name" value="BLR1003 PROTEIN"/>
    <property type="match status" value="1"/>
</dbReference>
<feature type="transmembrane region" description="Helical" evidence="6">
    <location>
        <begin position="346"/>
        <end position="367"/>
    </location>
</feature>
<proteinExistence type="predicted"/>
<name>A0A4R5VXH0_9BACI</name>
<evidence type="ECO:0000313" key="8">
    <source>
        <dbReference type="EMBL" id="TDK64074.1"/>
    </source>
</evidence>
<feature type="transmembrane region" description="Helical" evidence="6">
    <location>
        <begin position="256"/>
        <end position="275"/>
    </location>
</feature>
<dbReference type="RefSeq" id="WP_133333014.1">
    <property type="nucleotide sequence ID" value="NZ_SMYO01000002.1"/>
</dbReference>
<feature type="transmembrane region" description="Helical" evidence="6">
    <location>
        <begin position="71"/>
        <end position="90"/>
    </location>
</feature>
<organism evidence="8 9">
    <name type="scientific">Bacillus salipaludis</name>
    <dbReference type="NCBI Taxonomy" id="2547811"/>
    <lineage>
        <taxon>Bacteria</taxon>
        <taxon>Bacillati</taxon>
        <taxon>Bacillota</taxon>
        <taxon>Bacilli</taxon>
        <taxon>Bacillales</taxon>
        <taxon>Bacillaceae</taxon>
        <taxon>Bacillus</taxon>
    </lineage>
</organism>
<dbReference type="InterPro" id="IPR036259">
    <property type="entry name" value="MFS_trans_sf"/>
</dbReference>
<evidence type="ECO:0000256" key="4">
    <source>
        <dbReference type="ARBA" id="ARBA00022989"/>
    </source>
</evidence>
<keyword evidence="4 6" id="KW-1133">Transmembrane helix</keyword>
<dbReference type="Proteomes" id="UP000295132">
    <property type="component" value="Unassembled WGS sequence"/>
</dbReference>
<evidence type="ECO:0000313" key="9">
    <source>
        <dbReference type="Proteomes" id="UP000295132"/>
    </source>
</evidence>